<proteinExistence type="predicted"/>
<reference evidence="1 2" key="1">
    <citation type="submission" date="2015-01" db="EMBL/GenBank/DDBJ databases">
        <title>Evolution of Trichinella species and genotypes.</title>
        <authorList>
            <person name="Korhonen P.K."/>
            <person name="Edoardo P."/>
            <person name="Giuseppe L.R."/>
            <person name="Gasser R.B."/>
        </authorList>
    </citation>
    <scope>NUCLEOTIDE SEQUENCE [LARGE SCALE GENOMIC DNA]</scope>
    <source>
        <strain evidence="1">ISS2496</strain>
    </source>
</reference>
<dbReference type="EMBL" id="JYDQ01000001">
    <property type="protein sequence ID" value="KRY23807.1"/>
    <property type="molecule type" value="Genomic_DNA"/>
</dbReference>
<sequence>MSRLVDQSGASVWNRETGAAVSQLPVRSVSFLFILILPVWLSCYHCCHSVEPHKRRQSCTEPADPQHACTVRSKNRMYLFDDFEFREC</sequence>
<evidence type="ECO:0000313" key="1">
    <source>
        <dbReference type="EMBL" id="KRY23807.1"/>
    </source>
</evidence>
<comment type="caution">
    <text evidence="1">The sequence shown here is derived from an EMBL/GenBank/DDBJ whole genome shotgun (WGS) entry which is preliminary data.</text>
</comment>
<dbReference type="AlphaFoldDB" id="A0A0V1AG31"/>
<dbReference type="Proteomes" id="UP000054783">
    <property type="component" value="Unassembled WGS sequence"/>
</dbReference>
<gene>
    <name evidence="1" type="ORF">T12_4661</name>
</gene>
<accession>A0A0V1AG31</accession>
<organism evidence="1 2">
    <name type="scientific">Trichinella patagoniensis</name>
    <dbReference type="NCBI Taxonomy" id="990121"/>
    <lineage>
        <taxon>Eukaryota</taxon>
        <taxon>Metazoa</taxon>
        <taxon>Ecdysozoa</taxon>
        <taxon>Nematoda</taxon>
        <taxon>Enoplea</taxon>
        <taxon>Dorylaimia</taxon>
        <taxon>Trichinellida</taxon>
        <taxon>Trichinellidae</taxon>
        <taxon>Trichinella</taxon>
    </lineage>
</organism>
<evidence type="ECO:0000313" key="2">
    <source>
        <dbReference type="Proteomes" id="UP000054783"/>
    </source>
</evidence>
<name>A0A0V1AG31_9BILA</name>
<keyword evidence="2" id="KW-1185">Reference proteome</keyword>
<protein>
    <submittedName>
        <fullName evidence="1">Uncharacterized protein</fullName>
    </submittedName>
</protein>